<accession>A0A837DEF2</accession>
<sequence>MRQSSFPRDGNVGQRKHCPRCPVSVSRFEPVRPTLGPGGHTRPSVGTPGMPSATLLASRSQHVPYSRSGEFFMNQHSGALLGVRFGGPGRERGAVGRGEGPCVDMCDSHAALRCPLDCCDDGVRAVVGTTGCLRGRPRGRFLSTITPFSKISPPQTPHGSRRASAPARHDALTGQSPHRYFARSSSAGASANHRSASPERHGRAASGEATESSSSATPVVSIRSPVSAFPDVKAGADGIRVLLHVVVRYLVQPTSGPKQHEGRGSDERFRGLREPALLTLRSGDALLWAQRNPELLRKVGGHTTRRRVDSLDVANSGEGDDPTVERHTGPLTLLHIPPRGTGSRLTDDPTDLGQRRASDVVLPVELHLRHLLSLSGDPPLERAAEVADLHSVLAGYCPVTGTATYFSENSPLPR</sequence>
<comment type="caution">
    <text evidence="2">The sequence shown here is derived from an EMBL/GenBank/DDBJ whole genome shotgun (WGS) entry which is preliminary data.</text>
</comment>
<dbReference type="AlphaFoldDB" id="A0A837DEF2"/>
<name>A0A837DEF2_9PSEU</name>
<evidence type="ECO:0000256" key="1">
    <source>
        <dbReference type="SAM" id="MobiDB-lite"/>
    </source>
</evidence>
<feature type="compositionally biased region" description="Polar residues" evidence="1">
    <location>
        <begin position="144"/>
        <end position="153"/>
    </location>
</feature>
<feature type="compositionally biased region" description="Low complexity" evidence="1">
    <location>
        <begin position="204"/>
        <end position="220"/>
    </location>
</feature>
<feature type="compositionally biased region" description="Polar residues" evidence="1">
    <location>
        <begin position="183"/>
        <end position="195"/>
    </location>
</feature>
<evidence type="ECO:0000313" key="3">
    <source>
        <dbReference type="Proteomes" id="UP000030848"/>
    </source>
</evidence>
<feature type="region of interest" description="Disordered" evidence="1">
    <location>
        <begin position="29"/>
        <end position="53"/>
    </location>
</feature>
<feature type="region of interest" description="Disordered" evidence="1">
    <location>
        <begin position="144"/>
        <end position="171"/>
    </location>
</feature>
<dbReference type="Proteomes" id="UP000030848">
    <property type="component" value="Unassembled WGS sequence"/>
</dbReference>
<proteinExistence type="predicted"/>
<evidence type="ECO:0000313" key="2">
    <source>
        <dbReference type="EMBL" id="KHF45692.1"/>
    </source>
</evidence>
<reference evidence="2 3" key="1">
    <citation type="submission" date="2014-10" db="EMBL/GenBank/DDBJ databases">
        <title>Genome sequence of Micropolyspora internatus JCM3315.</title>
        <authorList>
            <person name="Shin S.-K."/>
            <person name="Yi H."/>
        </authorList>
    </citation>
    <scope>NUCLEOTIDE SEQUENCE [LARGE SCALE GENOMIC DNA]</scope>
    <source>
        <strain evidence="2 3">JCM 3315</strain>
    </source>
</reference>
<organism evidence="2 3">
    <name type="scientific">Saccharomonospora viridis</name>
    <dbReference type="NCBI Taxonomy" id="1852"/>
    <lineage>
        <taxon>Bacteria</taxon>
        <taxon>Bacillati</taxon>
        <taxon>Actinomycetota</taxon>
        <taxon>Actinomycetes</taxon>
        <taxon>Pseudonocardiales</taxon>
        <taxon>Pseudonocardiaceae</taxon>
        <taxon>Saccharomonospora</taxon>
    </lineage>
</organism>
<feature type="region of interest" description="Disordered" evidence="1">
    <location>
        <begin position="183"/>
        <end position="220"/>
    </location>
</feature>
<protein>
    <submittedName>
        <fullName evidence="2">Uncharacterized protein</fullName>
    </submittedName>
</protein>
<dbReference type="EMBL" id="JRZE01000002">
    <property type="protein sequence ID" value="KHF45692.1"/>
    <property type="molecule type" value="Genomic_DNA"/>
</dbReference>
<gene>
    <name evidence="2" type="ORF">MINT15_09090</name>
</gene>